<keyword evidence="2" id="KW-0560">Oxidoreductase</keyword>
<name>A0ABY5NJ03_9MICO</name>
<dbReference type="PANTHER" id="PTHR48106">
    <property type="entry name" value="QUINONE OXIDOREDUCTASE PIG3-RELATED"/>
    <property type="match status" value="1"/>
</dbReference>
<protein>
    <submittedName>
        <fullName evidence="4">Zinc-binding dehydrogenase</fullName>
    </submittedName>
</protein>
<evidence type="ECO:0000313" key="5">
    <source>
        <dbReference type="Proteomes" id="UP001054811"/>
    </source>
</evidence>
<gene>
    <name evidence="4" type="ORF">L2X98_33050</name>
</gene>
<proteinExistence type="predicted"/>
<organism evidence="4 5">
    <name type="scientific">Microbacterium elymi</name>
    <dbReference type="NCBI Taxonomy" id="2909587"/>
    <lineage>
        <taxon>Bacteria</taxon>
        <taxon>Bacillati</taxon>
        <taxon>Actinomycetota</taxon>
        <taxon>Actinomycetes</taxon>
        <taxon>Micrococcales</taxon>
        <taxon>Microbacteriaceae</taxon>
        <taxon>Microbacterium</taxon>
    </lineage>
</organism>
<feature type="region of interest" description="Disordered" evidence="3">
    <location>
        <begin position="62"/>
        <end position="96"/>
    </location>
</feature>
<dbReference type="SUPFAM" id="SSF51735">
    <property type="entry name" value="NAD(P)-binding Rossmann-fold domains"/>
    <property type="match status" value="1"/>
</dbReference>
<reference evidence="4" key="1">
    <citation type="submission" date="2022-01" db="EMBL/GenBank/DDBJ databases">
        <title>Microbacterium eymi and Microbacterium rhizovicinus sp. nov., isolated from the rhizospheric soil of Elymus tsukushiensis, a plant native to the Dokdo Islands, Republic of Korea.</title>
        <authorList>
            <person name="Hwang Y.J."/>
        </authorList>
    </citation>
    <scope>NUCLEOTIDE SEQUENCE</scope>
    <source>
        <strain evidence="4">KUDC0405</strain>
    </source>
</reference>
<feature type="region of interest" description="Disordered" evidence="3">
    <location>
        <begin position="1"/>
        <end position="46"/>
    </location>
</feature>
<evidence type="ECO:0000313" key="4">
    <source>
        <dbReference type="EMBL" id="UUT35099.1"/>
    </source>
</evidence>
<evidence type="ECO:0000256" key="2">
    <source>
        <dbReference type="ARBA" id="ARBA00023002"/>
    </source>
</evidence>
<sequence length="302" mass="31805">MRDRCASGWPRPVCKPAGHADSQRTRPAPYPDSAADDPRTRGRRHRRHCRLRTRPVVARKVRRSRPRSRQWRLRRTGHRRCRPSACPPGTSGPGRGRCSIGTGRTVQAILELAELGPTDSVLVTGASGGIGSTLVAAARRVTGQVIGLVTGTSNRAMVSALGATAVDSATPKWATTVRDSFGSGATVVLDGVGGELGAQAMSMLAVGGRLIMFGTASGTSIPLDADTVYRSGITVTAAVGARLLDRPGGLGDLEERSLAALIDHTLATPIGHRLRLEEAPLAHQILEQRRSHGKVVLIPAGG</sequence>
<accession>A0ABY5NJ03</accession>
<evidence type="ECO:0000256" key="1">
    <source>
        <dbReference type="ARBA" id="ARBA00022857"/>
    </source>
</evidence>
<keyword evidence="1" id="KW-0521">NADP</keyword>
<dbReference type="Gene3D" id="3.90.180.10">
    <property type="entry name" value="Medium-chain alcohol dehydrogenases, catalytic domain"/>
    <property type="match status" value="1"/>
</dbReference>
<dbReference type="Pfam" id="PF13602">
    <property type="entry name" value="ADH_zinc_N_2"/>
    <property type="match status" value="1"/>
</dbReference>
<evidence type="ECO:0000256" key="3">
    <source>
        <dbReference type="SAM" id="MobiDB-lite"/>
    </source>
</evidence>
<dbReference type="Gene3D" id="3.40.50.720">
    <property type="entry name" value="NAD(P)-binding Rossmann-like Domain"/>
    <property type="match status" value="1"/>
</dbReference>
<dbReference type="Proteomes" id="UP001054811">
    <property type="component" value="Chromosome"/>
</dbReference>
<feature type="compositionally biased region" description="Basic residues" evidence="3">
    <location>
        <begin position="62"/>
        <end position="82"/>
    </location>
</feature>
<keyword evidence="5" id="KW-1185">Reference proteome</keyword>
<dbReference type="EMBL" id="CP091139">
    <property type="protein sequence ID" value="UUT35099.1"/>
    <property type="molecule type" value="Genomic_DNA"/>
</dbReference>
<dbReference type="InterPro" id="IPR036291">
    <property type="entry name" value="NAD(P)-bd_dom_sf"/>
</dbReference>